<dbReference type="SUPFAM" id="SSF47413">
    <property type="entry name" value="lambda repressor-like DNA-binding domains"/>
    <property type="match status" value="1"/>
</dbReference>
<evidence type="ECO:0000259" key="1">
    <source>
        <dbReference type="PROSITE" id="PS50943"/>
    </source>
</evidence>
<dbReference type="OrthoDB" id="3422637at2"/>
<accession>A0A1C6VQR1</accession>
<reference evidence="3" key="1">
    <citation type="submission" date="2016-06" db="EMBL/GenBank/DDBJ databases">
        <authorList>
            <person name="Varghese N."/>
            <person name="Submissions Spin"/>
        </authorList>
    </citation>
    <scope>NUCLEOTIDE SEQUENCE [LARGE SCALE GENOMIC DNA]</scope>
    <source>
        <strain evidence="3">DSM 44151</strain>
    </source>
</reference>
<evidence type="ECO:0000313" key="3">
    <source>
        <dbReference type="Proteomes" id="UP000198605"/>
    </source>
</evidence>
<dbReference type="Proteomes" id="UP000198605">
    <property type="component" value="Unassembled WGS sequence"/>
</dbReference>
<gene>
    <name evidence="2" type="ORF">GA0070603_4818</name>
</gene>
<keyword evidence="3" id="KW-1185">Reference proteome</keyword>
<dbReference type="Pfam" id="PF19054">
    <property type="entry name" value="DUF5753"/>
    <property type="match status" value="1"/>
</dbReference>
<dbReference type="InterPro" id="IPR007278">
    <property type="entry name" value="DUF397"/>
</dbReference>
<protein>
    <submittedName>
        <fullName evidence="2">Helix-turn-helix domain-containing protein</fullName>
    </submittedName>
</protein>
<dbReference type="Gene3D" id="1.10.260.40">
    <property type="entry name" value="lambda repressor-like DNA-binding domains"/>
    <property type="match status" value="1"/>
</dbReference>
<dbReference type="SMART" id="SM00530">
    <property type="entry name" value="HTH_XRE"/>
    <property type="match status" value="1"/>
</dbReference>
<proteinExistence type="predicted"/>
<dbReference type="EMBL" id="FMIB01000002">
    <property type="protein sequence ID" value="SCL68655.1"/>
    <property type="molecule type" value="Genomic_DNA"/>
</dbReference>
<dbReference type="InterPro" id="IPR001387">
    <property type="entry name" value="Cro/C1-type_HTH"/>
</dbReference>
<dbReference type="InterPro" id="IPR010982">
    <property type="entry name" value="Lambda_DNA-bd_dom_sf"/>
</dbReference>
<name>A0A1C6VQR1_9ACTN</name>
<dbReference type="AlphaFoldDB" id="A0A1C6VQR1"/>
<evidence type="ECO:0000313" key="2">
    <source>
        <dbReference type="EMBL" id="SCL68655.1"/>
    </source>
</evidence>
<dbReference type="CDD" id="cd00093">
    <property type="entry name" value="HTH_XRE"/>
    <property type="match status" value="1"/>
</dbReference>
<dbReference type="PROSITE" id="PS50943">
    <property type="entry name" value="HTH_CROC1"/>
    <property type="match status" value="1"/>
</dbReference>
<dbReference type="Pfam" id="PF13560">
    <property type="entry name" value="HTH_31"/>
    <property type="match status" value="1"/>
</dbReference>
<feature type="domain" description="HTH cro/C1-type" evidence="1">
    <location>
        <begin position="14"/>
        <end position="67"/>
    </location>
</feature>
<dbReference type="GO" id="GO:0003677">
    <property type="term" value="F:DNA binding"/>
    <property type="evidence" value="ECO:0007669"/>
    <property type="project" value="InterPro"/>
</dbReference>
<dbReference type="STRING" id="47854.GA0070603_4818"/>
<dbReference type="Pfam" id="PF04149">
    <property type="entry name" value="DUF397"/>
    <property type="match status" value="1"/>
</dbReference>
<dbReference type="InterPro" id="IPR043917">
    <property type="entry name" value="DUF5753"/>
</dbReference>
<sequence>MTQVPTLTFLREQLRRARQARGLSQEELGKLVNYSSSQVSAVETGDRPVRPDYLARVDGVLDTGGLFATMLQLIRFHAAPDWFRPWEEIEREATSLRWYGPTAIPGLLQTEAYARAMLADRGSGDDMDLSRAAWRKASRSNANGGACVEVADNLPGVVAVRDSKDPSGPVLTFDPASWRAFVVATPTFR</sequence>
<organism evidence="2 3">
    <name type="scientific">Micromonospora chersina</name>
    <dbReference type="NCBI Taxonomy" id="47854"/>
    <lineage>
        <taxon>Bacteria</taxon>
        <taxon>Bacillati</taxon>
        <taxon>Actinomycetota</taxon>
        <taxon>Actinomycetes</taxon>
        <taxon>Micromonosporales</taxon>
        <taxon>Micromonosporaceae</taxon>
        <taxon>Micromonospora</taxon>
    </lineage>
</organism>